<dbReference type="PROSITE" id="PS51257">
    <property type="entry name" value="PROKAR_LIPOPROTEIN"/>
    <property type="match status" value="1"/>
</dbReference>
<dbReference type="Proteomes" id="UP000250086">
    <property type="component" value="Unassembled WGS sequence"/>
</dbReference>
<feature type="chain" id="PRO_5016105844" evidence="2">
    <location>
        <begin position="29"/>
        <end position="337"/>
    </location>
</feature>
<dbReference type="SUPFAM" id="SSF53955">
    <property type="entry name" value="Lysozyme-like"/>
    <property type="match status" value="1"/>
</dbReference>
<feature type="signal peptide" evidence="2">
    <location>
        <begin position="1"/>
        <end position="28"/>
    </location>
</feature>
<keyword evidence="4" id="KW-0456">Lyase</keyword>
<dbReference type="CDD" id="cd16894">
    <property type="entry name" value="MltD-like"/>
    <property type="match status" value="1"/>
</dbReference>
<comment type="similarity">
    <text evidence="1">Belongs to the transglycosylase Slt family.</text>
</comment>
<keyword evidence="2" id="KW-0732">Signal</keyword>
<evidence type="ECO:0000313" key="4">
    <source>
        <dbReference type="EMBL" id="SPT69468.1"/>
    </source>
</evidence>
<evidence type="ECO:0000259" key="3">
    <source>
        <dbReference type="Pfam" id="PF01464"/>
    </source>
</evidence>
<gene>
    <name evidence="4" type="primary">mltD</name>
    <name evidence="4" type="ORF">NCTC13093_00845</name>
</gene>
<evidence type="ECO:0000256" key="1">
    <source>
        <dbReference type="ARBA" id="ARBA00007734"/>
    </source>
</evidence>
<protein>
    <submittedName>
        <fullName evidence="4">Membrane-bound lytic murein transglycosylase D</fullName>
        <ecNumber evidence="4">4.2.2.-</ecNumber>
    </submittedName>
</protein>
<accession>A0A2X0VJ10</accession>
<dbReference type="InterPro" id="IPR023346">
    <property type="entry name" value="Lysozyme-like_dom_sf"/>
</dbReference>
<dbReference type="GO" id="GO:0016829">
    <property type="term" value="F:lyase activity"/>
    <property type="evidence" value="ECO:0007669"/>
    <property type="project" value="UniProtKB-KW"/>
</dbReference>
<dbReference type="PANTHER" id="PTHR37423">
    <property type="entry name" value="SOLUBLE LYTIC MUREIN TRANSGLYCOSYLASE-RELATED"/>
    <property type="match status" value="1"/>
</dbReference>
<evidence type="ECO:0000313" key="5">
    <source>
        <dbReference type="Proteomes" id="UP000250086"/>
    </source>
</evidence>
<proteinExistence type="inferred from homology"/>
<dbReference type="EC" id="4.2.2.-" evidence="4"/>
<dbReference type="PANTHER" id="PTHR37423:SF2">
    <property type="entry name" value="MEMBRANE-BOUND LYTIC MUREIN TRANSGLYCOSYLASE C"/>
    <property type="match status" value="1"/>
</dbReference>
<sequence>MIKKTLLIIGSLAVSGLIALSACKSNNAAVFSNSNQSALKNQLQSSISSNVKHGSLWNSELFNDSRFMLDIKLSKAEKKEAKKLARSFEPHMKSSTLFMHYLLSELKKRNLPLELAALPLLESGFNPRAKSHAGAHGPWQFIRSTGKTYGLERSSNYDEFYDFIESTDASLKFLQHLYNACNKNWYLAIAAYNQGEFAVKKAISRAKKSGVPAEKISINNVKLSRYAYVYVKRFKAYADILRNPETYGVKRPEIENRPAFRRVAIAGRINSMKKAAELSGVGIKTLQHLNAGYLSDSLKSNKQRGLLVPIDHASKLEDALGVQDNTTLDAQNLSFNR</sequence>
<organism evidence="4 5">
    <name type="scientific">Anaerobiospirillum thomasii</name>
    <dbReference type="NCBI Taxonomy" id="179995"/>
    <lineage>
        <taxon>Bacteria</taxon>
        <taxon>Pseudomonadati</taxon>
        <taxon>Pseudomonadota</taxon>
        <taxon>Gammaproteobacteria</taxon>
        <taxon>Aeromonadales</taxon>
        <taxon>Succinivibrionaceae</taxon>
        <taxon>Anaerobiospirillum</taxon>
    </lineage>
</organism>
<feature type="domain" description="Transglycosylase SLT" evidence="3">
    <location>
        <begin position="106"/>
        <end position="209"/>
    </location>
</feature>
<name>A0A2X0VJ10_9GAMM</name>
<dbReference type="RefSeq" id="WP_113743636.1">
    <property type="nucleotide sequence ID" value="NZ_UAPV01000001.1"/>
</dbReference>
<reference evidence="4 5" key="1">
    <citation type="submission" date="2018-06" db="EMBL/GenBank/DDBJ databases">
        <authorList>
            <consortium name="Pathogen Informatics"/>
            <person name="Doyle S."/>
        </authorList>
    </citation>
    <scope>NUCLEOTIDE SEQUENCE [LARGE SCALE GENOMIC DNA]</scope>
    <source>
        <strain evidence="4 5">NCTC13093</strain>
    </source>
</reference>
<dbReference type="Gene3D" id="1.10.530.10">
    <property type="match status" value="1"/>
</dbReference>
<dbReference type="AlphaFoldDB" id="A0A2X0VJ10"/>
<evidence type="ECO:0000256" key="2">
    <source>
        <dbReference type="SAM" id="SignalP"/>
    </source>
</evidence>
<keyword evidence="5" id="KW-1185">Reference proteome</keyword>
<dbReference type="EMBL" id="UAPV01000001">
    <property type="protein sequence ID" value="SPT69468.1"/>
    <property type="molecule type" value="Genomic_DNA"/>
</dbReference>
<dbReference type="InterPro" id="IPR008258">
    <property type="entry name" value="Transglycosylase_SLT_dom_1"/>
</dbReference>
<dbReference type="Pfam" id="PF01464">
    <property type="entry name" value="SLT"/>
    <property type="match status" value="1"/>
</dbReference>